<sequence>MPLNKKSKKIKKLEEKRETDCLRYEWIPDPDQETPVRETFFKLGDWDDKLYQSLTHESYVNGFWIAVLNDYFSPPEFFIQPELRLGNSSRVDLMVSKLEKNVDAKTLKFTPVIVFEGKSADPSHREETLREQTRRYAATATSQAAHNLDHIWCISATGQFVAFYHFRRTSTNGTMRPICVDQEGVLKIGKIRDESQRDQWFNVGEECGKVQFICRFIAEQIMANSTPDSTEIVFYN</sequence>
<dbReference type="Proteomes" id="UP000663846">
    <property type="component" value="Unassembled WGS sequence"/>
</dbReference>
<dbReference type="EMBL" id="CAJMWS010000654">
    <property type="protein sequence ID" value="CAE6456949.1"/>
    <property type="molecule type" value="Genomic_DNA"/>
</dbReference>
<reference evidence="1" key="1">
    <citation type="submission" date="2021-01" db="EMBL/GenBank/DDBJ databases">
        <authorList>
            <person name="Kaushik A."/>
        </authorList>
    </citation>
    <scope>NUCLEOTIDE SEQUENCE</scope>
    <source>
        <strain evidence="1">AG1-1C</strain>
    </source>
</reference>
<evidence type="ECO:0000313" key="1">
    <source>
        <dbReference type="EMBL" id="CAE6456949.1"/>
    </source>
</evidence>
<dbReference type="AlphaFoldDB" id="A0A8H3GLQ5"/>
<proteinExistence type="predicted"/>
<evidence type="ECO:0000313" key="2">
    <source>
        <dbReference type="Proteomes" id="UP000663846"/>
    </source>
</evidence>
<gene>
    <name evidence="1" type="ORF">RDB_LOCUS153884</name>
</gene>
<accession>A0A8H3GLQ5</accession>
<comment type="caution">
    <text evidence="1">The sequence shown here is derived from an EMBL/GenBank/DDBJ whole genome shotgun (WGS) entry which is preliminary data.</text>
</comment>
<organism evidence="1 2">
    <name type="scientific">Rhizoctonia solani</name>
    <dbReference type="NCBI Taxonomy" id="456999"/>
    <lineage>
        <taxon>Eukaryota</taxon>
        <taxon>Fungi</taxon>
        <taxon>Dikarya</taxon>
        <taxon>Basidiomycota</taxon>
        <taxon>Agaricomycotina</taxon>
        <taxon>Agaricomycetes</taxon>
        <taxon>Cantharellales</taxon>
        <taxon>Ceratobasidiaceae</taxon>
        <taxon>Rhizoctonia</taxon>
    </lineage>
</organism>
<protein>
    <submittedName>
        <fullName evidence="1">Uncharacterized protein</fullName>
    </submittedName>
</protein>
<name>A0A8H3GLQ5_9AGAM</name>